<protein>
    <recommendedName>
        <fullName evidence="2">HMA domain-containing protein</fullName>
    </recommendedName>
</protein>
<evidence type="ECO:0000256" key="1">
    <source>
        <dbReference type="ARBA" id="ARBA00022723"/>
    </source>
</evidence>
<evidence type="ECO:0000313" key="4">
    <source>
        <dbReference type="Proteomes" id="UP000256970"/>
    </source>
</evidence>
<dbReference type="AlphaFoldDB" id="A0A383V3E5"/>
<organism evidence="3 4">
    <name type="scientific">Tetradesmus obliquus</name>
    <name type="common">Green alga</name>
    <name type="synonym">Acutodesmus obliquus</name>
    <dbReference type="NCBI Taxonomy" id="3088"/>
    <lineage>
        <taxon>Eukaryota</taxon>
        <taxon>Viridiplantae</taxon>
        <taxon>Chlorophyta</taxon>
        <taxon>core chlorophytes</taxon>
        <taxon>Chlorophyceae</taxon>
        <taxon>CS clade</taxon>
        <taxon>Sphaeropleales</taxon>
        <taxon>Scenedesmaceae</taxon>
        <taxon>Tetradesmus</taxon>
    </lineage>
</organism>
<dbReference type="GO" id="GO:0046872">
    <property type="term" value="F:metal ion binding"/>
    <property type="evidence" value="ECO:0007669"/>
    <property type="project" value="UniProtKB-KW"/>
</dbReference>
<dbReference type="InterPro" id="IPR036163">
    <property type="entry name" value="HMA_dom_sf"/>
</dbReference>
<dbReference type="CDD" id="cd00371">
    <property type="entry name" value="HMA"/>
    <property type="match status" value="1"/>
</dbReference>
<dbReference type="PROSITE" id="PS01047">
    <property type="entry name" value="HMA_1"/>
    <property type="match status" value="1"/>
</dbReference>
<dbReference type="SUPFAM" id="SSF55008">
    <property type="entry name" value="HMA, heavy metal-associated domain"/>
    <property type="match status" value="1"/>
</dbReference>
<dbReference type="PROSITE" id="PS50846">
    <property type="entry name" value="HMA_2"/>
    <property type="match status" value="1"/>
</dbReference>
<proteinExistence type="predicted"/>
<evidence type="ECO:0000259" key="2">
    <source>
        <dbReference type="PROSITE" id="PS50846"/>
    </source>
</evidence>
<dbReference type="Gene3D" id="3.30.70.100">
    <property type="match status" value="1"/>
</dbReference>
<dbReference type="EMBL" id="FNXT01000045">
    <property type="protein sequence ID" value="SZX60127.1"/>
    <property type="molecule type" value="Genomic_DNA"/>
</dbReference>
<gene>
    <name evidence="3" type="ORF">BQ4739_LOCUS708</name>
</gene>
<keyword evidence="4" id="KW-1185">Reference proteome</keyword>
<accession>A0A383V3E5</accession>
<name>A0A383V3E5_TETOB</name>
<keyword evidence="1" id="KW-0479">Metal-binding</keyword>
<evidence type="ECO:0000313" key="3">
    <source>
        <dbReference type="EMBL" id="SZX60127.1"/>
    </source>
</evidence>
<dbReference type="Proteomes" id="UP000256970">
    <property type="component" value="Unassembled WGS sequence"/>
</dbReference>
<dbReference type="InterPro" id="IPR017969">
    <property type="entry name" value="Heavy-metal-associated_CS"/>
</dbReference>
<reference evidence="3 4" key="1">
    <citation type="submission" date="2016-10" db="EMBL/GenBank/DDBJ databases">
        <authorList>
            <person name="Cai Z."/>
        </authorList>
    </citation>
    <scope>NUCLEOTIDE SEQUENCE [LARGE SCALE GENOMIC DNA]</scope>
</reference>
<sequence>MRLSCSARSSSSCLVRSFQKIFQQQRSVFVPFSQQHQSSLFIAAATRPGHQQQLAGSRTWRFSSTPRLIARSGDGEGATDSMEGMSVELEVKIEGMKCGGCSSRVEEALKAMDHVKAVAVDLESKLATVEVEADNYIDAMNMLPIFVTTINELGFEAEPHIEYQA</sequence>
<feature type="domain" description="HMA" evidence="2">
    <location>
        <begin position="87"/>
        <end position="158"/>
    </location>
</feature>
<dbReference type="Pfam" id="PF00403">
    <property type="entry name" value="HMA"/>
    <property type="match status" value="1"/>
</dbReference>
<dbReference type="InterPro" id="IPR006121">
    <property type="entry name" value="HMA_dom"/>
</dbReference>